<keyword evidence="1" id="KW-0472">Membrane</keyword>
<gene>
    <name evidence="2" type="ORF">T03_1161</name>
</gene>
<organism evidence="2 3">
    <name type="scientific">Trichinella britovi</name>
    <name type="common">Parasitic roundworm</name>
    <dbReference type="NCBI Taxonomy" id="45882"/>
    <lineage>
        <taxon>Eukaryota</taxon>
        <taxon>Metazoa</taxon>
        <taxon>Ecdysozoa</taxon>
        <taxon>Nematoda</taxon>
        <taxon>Enoplea</taxon>
        <taxon>Dorylaimia</taxon>
        <taxon>Trichinellida</taxon>
        <taxon>Trichinellidae</taxon>
        <taxon>Trichinella</taxon>
    </lineage>
</organism>
<evidence type="ECO:0000313" key="3">
    <source>
        <dbReference type="Proteomes" id="UP000054653"/>
    </source>
</evidence>
<protein>
    <submittedName>
        <fullName evidence="2">Uncharacterized protein</fullName>
    </submittedName>
</protein>
<dbReference type="EMBL" id="JYDI01000113">
    <property type="protein sequence ID" value="KRY52033.1"/>
    <property type="molecule type" value="Genomic_DNA"/>
</dbReference>
<reference evidence="2 3" key="1">
    <citation type="submission" date="2015-01" db="EMBL/GenBank/DDBJ databases">
        <title>Evolution of Trichinella species and genotypes.</title>
        <authorList>
            <person name="Korhonen P.K."/>
            <person name="Edoardo P."/>
            <person name="Giuseppe L.R."/>
            <person name="Gasser R.B."/>
        </authorList>
    </citation>
    <scope>NUCLEOTIDE SEQUENCE [LARGE SCALE GENOMIC DNA]</scope>
    <source>
        <strain evidence="2">ISS120</strain>
    </source>
</reference>
<accession>A0A0V1CRY1</accession>
<dbReference type="Proteomes" id="UP000054653">
    <property type="component" value="Unassembled WGS sequence"/>
</dbReference>
<feature type="transmembrane region" description="Helical" evidence="1">
    <location>
        <begin position="44"/>
        <end position="63"/>
    </location>
</feature>
<proteinExistence type="predicted"/>
<keyword evidence="1" id="KW-0812">Transmembrane</keyword>
<keyword evidence="1" id="KW-1133">Transmembrane helix</keyword>
<comment type="caution">
    <text evidence="2">The sequence shown here is derived from an EMBL/GenBank/DDBJ whole genome shotgun (WGS) entry which is preliminary data.</text>
</comment>
<dbReference type="AlphaFoldDB" id="A0A0V1CRY1"/>
<evidence type="ECO:0000256" key="1">
    <source>
        <dbReference type="SAM" id="Phobius"/>
    </source>
</evidence>
<name>A0A0V1CRY1_TRIBR</name>
<keyword evidence="3" id="KW-1185">Reference proteome</keyword>
<sequence>MVNISLQHERRILKAKKKQQSSLDKINMYQLIRRRYGDVGLSQLHSTVVNVCFGLLNILLLKLCNKCKSVAIRCMQL</sequence>
<evidence type="ECO:0000313" key="2">
    <source>
        <dbReference type="EMBL" id="KRY52033.1"/>
    </source>
</evidence>